<evidence type="ECO:0000313" key="2">
    <source>
        <dbReference type="Proteomes" id="UP001367508"/>
    </source>
</evidence>
<proteinExistence type="predicted"/>
<comment type="caution">
    <text evidence="1">The sequence shown here is derived from an EMBL/GenBank/DDBJ whole genome shotgun (WGS) entry which is preliminary data.</text>
</comment>
<dbReference type="Proteomes" id="UP001367508">
    <property type="component" value="Unassembled WGS sequence"/>
</dbReference>
<reference evidence="1 2" key="1">
    <citation type="submission" date="2024-01" db="EMBL/GenBank/DDBJ databases">
        <title>The genomes of 5 underutilized Papilionoideae crops provide insights into root nodulation and disease resistanc.</title>
        <authorList>
            <person name="Jiang F."/>
        </authorList>
    </citation>
    <scope>NUCLEOTIDE SEQUENCE [LARGE SCALE GENOMIC DNA]</scope>
    <source>
        <strain evidence="1">LVBAO_FW01</strain>
        <tissue evidence="1">Leaves</tissue>
    </source>
</reference>
<organism evidence="1 2">
    <name type="scientific">Canavalia gladiata</name>
    <name type="common">Sword bean</name>
    <name type="synonym">Dolichos gladiatus</name>
    <dbReference type="NCBI Taxonomy" id="3824"/>
    <lineage>
        <taxon>Eukaryota</taxon>
        <taxon>Viridiplantae</taxon>
        <taxon>Streptophyta</taxon>
        <taxon>Embryophyta</taxon>
        <taxon>Tracheophyta</taxon>
        <taxon>Spermatophyta</taxon>
        <taxon>Magnoliopsida</taxon>
        <taxon>eudicotyledons</taxon>
        <taxon>Gunneridae</taxon>
        <taxon>Pentapetalae</taxon>
        <taxon>rosids</taxon>
        <taxon>fabids</taxon>
        <taxon>Fabales</taxon>
        <taxon>Fabaceae</taxon>
        <taxon>Papilionoideae</taxon>
        <taxon>50 kb inversion clade</taxon>
        <taxon>NPAAA clade</taxon>
        <taxon>indigoferoid/millettioid clade</taxon>
        <taxon>Phaseoleae</taxon>
        <taxon>Canavalia</taxon>
    </lineage>
</organism>
<keyword evidence="2" id="KW-1185">Reference proteome</keyword>
<accession>A0AAN9LR56</accession>
<gene>
    <name evidence="1" type="ORF">VNO77_19221</name>
</gene>
<name>A0AAN9LR56_CANGL</name>
<dbReference type="EMBL" id="JAYMYQ010000004">
    <property type="protein sequence ID" value="KAK7338602.1"/>
    <property type="molecule type" value="Genomic_DNA"/>
</dbReference>
<evidence type="ECO:0000313" key="1">
    <source>
        <dbReference type="EMBL" id="KAK7338602.1"/>
    </source>
</evidence>
<sequence>MGTHKIMLSLPPSYVLKARLNRRFPTSAVGSTRLPCVHGQSLVWQRPPFIASGEGESPVSDLATLLTPCSCDLHGDASLGWPATCFWLGSSSNRVVPAYQVRRYTLFARSHDGRACAPPTASLLSYSGPEK</sequence>
<protein>
    <submittedName>
        <fullName evidence="1">Uncharacterized protein</fullName>
    </submittedName>
</protein>
<dbReference type="AlphaFoldDB" id="A0AAN9LR56"/>